<gene>
    <name evidence="6" type="ORF">GCM10023231_28840</name>
</gene>
<accession>A0ABP9BPT6</accession>
<dbReference type="Gene3D" id="1.20.1610.10">
    <property type="entry name" value="alpha-1,2-mannosidases domains"/>
    <property type="match status" value="1"/>
</dbReference>
<evidence type="ECO:0000259" key="5">
    <source>
        <dbReference type="Pfam" id="PF17678"/>
    </source>
</evidence>
<evidence type="ECO:0000256" key="3">
    <source>
        <dbReference type="ARBA" id="ARBA00022837"/>
    </source>
</evidence>
<dbReference type="InterPro" id="IPR050883">
    <property type="entry name" value="PNGase"/>
</dbReference>
<dbReference type="GO" id="GO:0016787">
    <property type="term" value="F:hydrolase activity"/>
    <property type="evidence" value="ECO:0007669"/>
    <property type="project" value="UniProtKB-KW"/>
</dbReference>
<dbReference type="RefSeq" id="WP_345232514.1">
    <property type="nucleotide sequence ID" value="NZ_BAABIQ010000039.1"/>
</dbReference>
<evidence type="ECO:0000259" key="4">
    <source>
        <dbReference type="Pfam" id="PF07971"/>
    </source>
</evidence>
<dbReference type="InterPro" id="IPR041371">
    <property type="entry name" value="GH92_N"/>
</dbReference>
<dbReference type="PANTHER" id="PTHR12143:SF39">
    <property type="entry name" value="SECRETED PROTEIN"/>
    <property type="match status" value="1"/>
</dbReference>
<name>A0ABP9BPT6_9SPHI</name>
<dbReference type="InterPro" id="IPR012939">
    <property type="entry name" value="Glyco_hydro_92"/>
</dbReference>
<comment type="subunit">
    <text evidence="2">Monomer.</text>
</comment>
<dbReference type="PANTHER" id="PTHR12143">
    <property type="entry name" value="PEPTIDE N-GLYCANASE PNGASE -RELATED"/>
    <property type="match status" value="1"/>
</dbReference>
<dbReference type="EMBL" id="BAABIQ010000039">
    <property type="protein sequence ID" value="GAA4798352.1"/>
    <property type="molecule type" value="Genomic_DNA"/>
</dbReference>
<dbReference type="Gene3D" id="1.20.1050.60">
    <property type="entry name" value="alpha-1,2-mannosidase"/>
    <property type="match status" value="1"/>
</dbReference>
<dbReference type="SUPFAM" id="SSF48208">
    <property type="entry name" value="Six-hairpin glycosidases"/>
    <property type="match status" value="1"/>
</dbReference>
<proteinExistence type="predicted"/>
<dbReference type="Gene3D" id="3.30.2080.10">
    <property type="entry name" value="GH92 mannosidase domain"/>
    <property type="match status" value="2"/>
</dbReference>
<dbReference type="InterPro" id="IPR014718">
    <property type="entry name" value="GH-type_carb-bd"/>
</dbReference>
<protein>
    <submittedName>
        <fullName evidence="6">Glycoside hydrolase family 92 protein</fullName>
    </submittedName>
</protein>
<dbReference type="InterPro" id="IPR008928">
    <property type="entry name" value="6-hairpin_glycosidase_sf"/>
</dbReference>
<evidence type="ECO:0000313" key="7">
    <source>
        <dbReference type="Proteomes" id="UP001501411"/>
    </source>
</evidence>
<keyword evidence="6" id="KW-0378">Hydrolase</keyword>
<comment type="cofactor">
    <cofactor evidence="1">
        <name>Ca(2+)</name>
        <dbReference type="ChEBI" id="CHEBI:29108"/>
    </cofactor>
</comment>
<organism evidence="6 7">
    <name type="scientific">Olivibacter ginsenosidimutans</name>
    <dbReference type="NCBI Taxonomy" id="1176537"/>
    <lineage>
        <taxon>Bacteria</taxon>
        <taxon>Pseudomonadati</taxon>
        <taxon>Bacteroidota</taxon>
        <taxon>Sphingobacteriia</taxon>
        <taxon>Sphingobacteriales</taxon>
        <taxon>Sphingobacteriaceae</taxon>
        <taxon>Olivibacter</taxon>
    </lineage>
</organism>
<dbReference type="Gene3D" id="2.70.98.10">
    <property type="match status" value="1"/>
</dbReference>
<reference evidence="7" key="1">
    <citation type="journal article" date="2019" name="Int. J. Syst. Evol. Microbiol.">
        <title>The Global Catalogue of Microorganisms (GCM) 10K type strain sequencing project: providing services to taxonomists for standard genome sequencing and annotation.</title>
        <authorList>
            <consortium name="The Broad Institute Genomics Platform"/>
            <consortium name="The Broad Institute Genome Sequencing Center for Infectious Disease"/>
            <person name="Wu L."/>
            <person name="Ma J."/>
        </authorList>
    </citation>
    <scope>NUCLEOTIDE SEQUENCE [LARGE SCALE GENOMIC DNA]</scope>
    <source>
        <strain evidence="7">JCM 18200</strain>
    </source>
</reference>
<keyword evidence="7" id="KW-1185">Reference proteome</keyword>
<comment type="caution">
    <text evidence="6">The sequence shown here is derived from an EMBL/GenBank/DDBJ whole genome shotgun (WGS) entry which is preliminary data.</text>
</comment>
<keyword evidence="3" id="KW-0106">Calcium</keyword>
<dbReference type="Pfam" id="PF17678">
    <property type="entry name" value="Glyco_hydro_92N"/>
    <property type="match status" value="1"/>
</dbReference>
<evidence type="ECO:0000256" key="2">
    <source>
        <dbReference type="ARBA" id="ARBA00011245"/>
    </source>
</evidence>
<dbReference type="Proteomes" id="UP001501411">
    <property type="component" value="Unassembled WGS sequence"/>
</dbReference>
<dbReference type="Pfam" id="PF07971">
    <property type="entry name" value="Glyco_hydro_92"/>
    <property type="match status" value="2"/>
</dbReference>
<feature type="domain" description="Glycosyl hydrolase family 92 N-terminal" evidence="5">
    <location>
        <begin position="66"/>
        <end position="246"/>
    </location>
</feature>
<feature type="domain" description="Glycosyl hydrolase family 92" evidence="4">
    <location>
        <begin position="597"/>
        <end position="703"/>
    </location>
</feature>
<sequence>MYASFIAIKTAEGSMNAFKNVQVMNKQIIRMKIDHYNLLRGISICLALLMGGCALAQQAGLDKQPLVNVFLGSSGDHGQLSPAASYPFSMLSIGPQTNPTTHMGYEYFAKEFLGFTHNRFEGVGCQGSGGLLLVKPFLGDTDDEKPLMKVADQAEPGYYAVSFTNGIQASFAVNQQGGVHHYHFPKGKKGIRIDLGYCINRTFVDEYHQLEDQTLSGWIKGKTVCHAGVYQWFYHLAFSSPVKLTPLSKHEVLVFPADEVEDLEVYVGTSTVGASYAVKATPKQKGIASAKQSSATDWNQLLGQIVVKGEKERTQLFYSLLYRTLQSPYLISEPDGTFRGVDGKTDQANGKRYHGWAVWDNYKTQLPLLSLAYPAIYGDIVQSLAGLYAHGKHDFAGQTEPSNTVRTEHAEVVLLDAYRKGYAVNFEAIKDSLLLEATRFNFSKPDRALESAYDLWALSHIFDVLKDKQRSDSLMQRAAEYQTVWNREFKDLSKGDVDRMSARGMYQGTIRQYRWAVPFDMKGLVDLAGGKAAFTEQLDGFFDNHYFNRANEPDMQSQLLYYASDKPWKYQWLTHHLALDTVIQYYFNDNSRGTGAFIDRIYKNEPKAYIRTMDDDAGAMSGWFVLTAIGLQPACVGEPIYYLNVPLFPEIVLKNNGKPFVIRVKNFGDRRPYIKGIQLNGKSLDRVWLKHDEIARGGTLVVEASETPKEFGKGKMWVSSF</sequence>
<feature type="domain" description="Glycosyl hydrolase family 92" evidence="4">
    <location>
        <begin position="284"/>
        <end position="577"/>
    </location>
</feature>
<evidence type="ECO:0000313" key="6">
    <source>
        <dbReference type="EMBL" id="GAA4798352.1"/>
    </source>
</evidence>
<evidence type="ECO:0000256" key="1">
    <source>
        <dbReference type="ARBA" id="ARBA00001913"/>
    </source>
</evidence>